<dbReference type="PANTHER" id="PTHR10502:SF102">
    <property type="entry name" value="ANNEXIN B11"/>
    <property type="match status" value="1"/>
</dbReference>
<dbReference type="SUPFAM" id="SSF47874">
    <property type="entry name" value="Annexin"/>
    <property type="match status" value="1"/>
</dbReference>
<dbReference type="GO" id="GO:0005509">
    <property type="term" value="F:calcium ion binding"/>
    <property type="evidence" value="ECO:0007669"/>
    <property type="project" value="InterPro"/>
</dbReference>
<organism evidence="7">
    <name type="scientific">Hymenolepis diminuta</name>
    <name type="common">Rat tapeworm</name>
    <dbReference type="NCBI Taxonomy" id="6216"/>
    <lineage>
        <taxon>Eukaryota</taxon>
        <taxon>Metazoa</taxon>
        <taxon>Spiralia</taxon>
        <taxon>Lophotrochozoa</taxon>
        <taxon>Platyhelminthes</taxon>
        <taxon>Cestoda</taxon>
        <taxon>Eucestoda</taxon>
        <taxon>Cyclophyllidea</taxon>
        <taxon>Hymenolepididae</taxon>
        <taxon>Hymenolepis</taxon>
    </lineage>
</organism>
<evidence type="ECO:0000313" key="7">
    <source>
        <dbReference type="WBParaSite" id="HDID_0000137401-mRNA-1"/>
    </source>
</evidence>
<name>A0A0R3SAJ4_HYMDI</name>
<dbReference type="GO" id="GO:0012506">
    <property type="term" value="C:vesicle membrane"/>
    <property type="evidence" value="ECO:0007669"/>
    <property type="project" value="TreeGrafter"/>
</dbReference>
<dbReference type="Proteomes" id="UP000274504">
    <property type="component" value="Unassembled WGS sequence"/>
</dbReference>
<gene>
    <name evidence="5" type="ORF">HDID_LOCUS1375</name>
</gene>
<dbReference type="OrthoDB" id="37886at2759"/>
<evidence type="ECO:0000256" key="1">
    <source>
        <dbReference type="ARBA" id="ARBA00007831"/>
    </source>
</evidence>
<dbReference type="InterPro" id="IPR018502">
    <property type="entry name" value="Annexin_repeat"/>
</dbReference>
<dbReference type="PRINTS" id="PR00196">
    <property type="entry name" value="ANNEXIN"/>
</dbReference>
<reference evidence="5 6" key="2">
    <citation type="submission" date="2018-11" db="EMBL/GenBank/DDBJ databases">
        <authorList>
            <consortium name="Pathogen Informatics"/>
        </authorList>
    </citation>
    <scope>NUCLEOTIDE SEQUENCE [LARGE SCALE GENOMIC DNA]</scope>
</reference>
<dbReference type="PANTHER" id="PTHR10502">
    <property type="entry name" value="ANNEXIN"/>
    <property type="match status" value="1"/>
</dbReference>
<feature type="region of interest" description="Disordered" evidence="4">
    <location>
        <begin position="83"/>
        <end position="108"/>
    </location>
</feature>
<dbReference type="Pfam" id="PF00191">
    <property type="entry name" value="Annexin"/>
    <property type="match status" value="3"/>
</dbReference>
<evidence type="ECO:0000256" key="4">
    <source>
        <dbReference type="SAM" id="MobiDB-lite"/>
    </source>
</evidence>
<evidence type="ECO:0000256" key="3">
    <source>
        <dbReference type="ARBA" id="ARBA00023216"/>
    </source>
</evidence>
<dbReference type="PROSITE" id="PS51897">
    <property type="entry name" value="ANNEXIN_2"/>
    <property type="match status" value="2"/>
</dbReference>
<accession>A0A0R3SAJ4</accession>
<evidence type="ECO:0000313" key="5">
    <source>
        <dbReference type="EMBL" id="VDL18836.1"/>
    </source>
</evidence>
<dbReference type="GO" id="GO:0001786">
    <property type="term" value="F:phosphatidylserine binding"/>
    <property type="evidence" value="ECO:0007669"/>
    <property type="project" value="TreeGrafter"/>
</dbReference>
<evidence type="ECO:0000313" key="6">
    <source>
        <dbReference type="Proteomes" id="UP000274504"/>
    </source>
</evidence>
<dbReference type="InterPro" id="IPR001464">
    <property type="entry name" value="Annexin"/>
</dbReference>
<proteinExistence type="inferred from homology"/>
<reference evidence="7" key="1">
    <citation type="submission" date="2017-02" db="UniProtKB">
        <authorList>
            <consortium name="WormBaseParasite"/>
        </authorList>
    </citation>
    <scope>IDENTIFICATION</scope>
</reference>
<keyword evidence="3" id="KW-0041">Annexin</keyword>
<dbReference type="GO" id="GO:0005544">
    <property type="term" value="F:calcium-dependent phospholipid binding"/>
    <property type="evidence" value="ECO:0007669"/>
    <property type="project" value="InterPro"/>
</dbReference>
<dbReference type="GO" id="GO:0005634">
    <property type="term" value="C:nucleus"/>
    <property type="evidence" value="ECO:0007669"/>
    <property type="project" value="TreeGrafter"/>
</dbReference>
<comment type="similarity">
    <text evidence="1">Belongs to the annexin family.</text>
</comment>
<dbReference type="GO" id="GO:0005737">
    <property type="term" value="C:cytoplasm"/>
    <property type="evidence" value="ECO:0007669"/>
    <property type="project" value="TreeGrafter"/>
</dbReference>
<dbReference type="Gene3D" id="1.10.220.10">
    <property type="entry name" value="Annexin"/>
    <property type="match status" value="4"/>
</dbReference>
<evidence type="ECO:0000256" key="2">
    <source>
        <dbReference type="ARBA" id="ARBA00022737"/>
    </source>
</evidence>
<dbReference type="GO" id="GO:0005886">
    <property type="term" value="C:plasma membrane"/>
    <property type="evidence" value="ECO:0007669"/>
    <property type="project" value="TreeGrafter"/>
</dbReference>
<dbReference type="SMART" id="SM00335">
    <property type="entry name" value="ANX"/>
    <property type="match status" value="4"/>
</dbReference>
<dbReference type="WBParaSite" id="HDID_0000137401-mRNA-1">
    <property type="protein sequence ID" value="HDID_0000137401-mRNA-1"/>
    <property type="gene ID" value="HDID_0000137401"/>
</dbReference>
<dbReference type="AlphaFoldDB" id="A0A0R3SAJ4"/>
<dbReference type="EMBL" id="UYSG01000249">
    <property type="protein sequence ID" value="VDL18836.1"/>
    <property type="molecule type" value="Genomic_DNA"/>
</dbReference>
<feature type="region of interest" description="Disordered" evidence="4">
    <location>
        <begin position="1"/>
        <end position="31"/>
    </location>
</feature>
<sequence>MQPTPNRPASSHREPKRTSFSRTHPGYPACFQNEQNIPRFKKLGYHSLEEDSEECFTSNVAPPYRDVITPPYYTLDWISPPHSVSNGDSDASHPRAPDDESEQLPCTSSSDAAISNMSLYFSGRPTIFPAEDFDPAKDAAEICKAMKGSDIDSRSIISVLSKRSNEQRVAISEKYVELNKKEIERSLTKSGYGNFEVLVVLSLESLQDTIAFSLNEYVKGLDTDENILIQGIVPYPNSFMREVVKSYRKQFNADVIIDLFRHKRGDFRTILMALLQGIRDENESTDMKEMWEDADVLYKASAIPLSPNAEIFTRILTQRSFLQIKQIAQYYQEKYGISLQQCINNGKFGGYNDTLIALIRYATDKDDLLAEWFHRSIQETATDDWALMQLTLGRSEIDLQDVKDAYSRKYGKPLTKAIAGATSGEYKRFLMAVIGCQ</sequence>
<keyword evidence="2" id="KW-0677">Repeat</keyword>
<dbReference type="STRING" id="6216.A0A0R3SAJ4"/>
<dbReference type="InterPro" id="IPR037104">
    <property type="entry name" value="Annexin_sf"/>
</dbReference>
<protein>
    <submittedName>
        <fullName evidence="7">Annexin</fullName>
    </submittedName>
</protein>